<keyword evidence="5" id="KW-0732">Signal</keyword>
<comment type="subcellular location">
    <subcellularLocation>
        <location evidence="1">Cell envelope</location>
    </subcellularLocation>
</comment>
<evidence type="ECO:0000259" key="6">
    <source>
        <dbReference type="PROSITE" id="PS50983"/>
    </source>
</evidence>
<gene>
    <name evidence="7" type="ORF">DQ393_13675</name>
</gene>
<reference evidence="7 8" key="1">
    <citation type="submission" date="2018-06" db="EMBL/GenBank/DDBJ databases">
        <title>Whole Genome Sequence of an efficient microsymbiont, Rhizobium tropici.</title>
        <authorList>
            <person name="Srinivasan R."/>
            <person name="Singh H.V."/>
            <person name="Srivastava R."/>
            <person name="Kumari B."/>
            <person name="Radhakrishna A."/>
        </authorList>
    </citation>
    <scope>NUCLEOTIDE SEQUENCE [LARGE SCALE GENOMIC DNA]</scope>
    <source>
        <strain evidence="7 8">IGFRI Rhizo-19</strain>
    </source>
</reference>
<dbReference type="OrthoDB" id="8370650at2"/>
<dbReference type="InterPro" id="IPR006311">
    <property type="entry name" value="TAT_signal"/>
</dbReference>
<dbReference type="GO" id="GO:1901678">
    <property type="term" value="P:iron coordination entity transport"/>
    <property type="evidence" value="ECO:0007669"/>
    <property type="project" value="UniProtKB-ARBA"/>
</dbReference>
<keyword evidence="4" id="KW-0408">Iron</keyword>
<dbReference type="InterPro" id="IPR051313">
    <property type="entry name" value="Bact_iron-sidero_bind"/>
</dbReference>
<evidence type="ECO:0000313" key="7">
    <source>
        <dbReference type="EMBL" id="RAX40862.1"/>
    </source>
</evidence>
<dbReference type="PANTHER" id="PTHR30532">
    <property type="entry name" value="IRON III DICITRATE-BINDING PERIPLASMIC PROTEIN"/>
    <property type="match status" value="1"/>
</dbReference>
<dbReference type="PROSITE" id="PS50983">
    <property type="entry name" value="FE_B12_PBP"/>
    <property type="match status" value="1"/>
</dbReference>
<accession>A0A329YGC7</accession>
<dbReference type="Pfam" id="PF01497">
    <property type="entry name" value="Peripla_BP_2"/>
    <property type="match status" value="1"/>
</dbReference>
<dbReference type="Gene3D" id="3.40.50.1980">
    <property type="entry name" value="Nitrogenase molybdenum iron protein domain"/>
    <property type="match status" value="2"/>
</dbReference>
<dbReference type="RefSeq" id="WP_112342314.1">
    <property type="nucleotide sequence ID" value="NZ_QMKK01000035.1"/>
</dbReference>
<evidence type="ECO:0000256" key="5">
    <source>
        <dbReference type="ARBA" id="ARBA00022729"/>
    </source>
</evidence>
<keyword evidence="4" id="KW-0406">Ion transport</keyword>
<organism evidence="7 8">
    <name type="scientific">Rhizobium tropici</name>
    <dbReference type="NCBI Taxonomy" id="398"/>
    <lineage>
        <taxon>Bacteria</taxon>
        <taxon>Pseudomonadati</taxon>
        <taxon>Pseudomonadota</taxon>
        <taxon>Alphaproteobacteria</taxon>
        <taxon>Hyphomicrobiales</taxon>
        <taxon>Rhizobiaceae</taxon>
        <taxon>Rhizobium/Agrobacterium group</taxon>
        <taxon>Rhizobium</taxon>
    </lineage>
</organism>
<proteinExistence type="inferred from homology"/>
<evidence type="ECO:0000256" key="3">
    <source>
        <dbReference type="ARBA" id="ARBA00022448"/>
    </source>
</evidence>
<evidence type="ECO:0000256" key="2">
    <source>
        <dbReference type="ARBA" id="ARBA00008814"/>
    </source>
</evidence>
<protein>
    <submittedName>
        <fullName evidence="7">Iron-siderophore ABC transporter substrate-binding protein</fullName>
    </submittedName>
</protein>
<dbReference type="SUPFAM" id="SSF53807">
    <property type="entry name" value="Helical backbone' metal receptor"/>
    <property type="match status" value="1"/>
</dbReference>
<dbReference type="EMBL" id="QMKK01000035">
    <property type="protein sequence ID" value="RAX40862.1"/>
    <property type="molecule type" value="Genomic_DNA"/>
</dbReference>
<dbReference type="GO" id="GO:0030288">
    <property type="term" value="C:outer membrane-bounded periplasmic space"/>
    <property type="evidence" value="ECO:0007669"/>
    <property type="project" value="TreeGrafter"/>
</dbReference>
<dbReference type="Proteomes" id="UP000251205">
    <property type="component" value="Unassembled WGS sequence"/>
</dbReference>
<dbReference type="PROSITE" id="PS51318">
    <property type="entry name" value="TAT"/>
    <property type="match status" value="1"/>
</dbReference>
<dbReference type="PRINTS" id="PR01715">
    <property type="entry name" value="FERRIBNDNGPP"/>
</dbReference>
<evidence type="ECO:0000313" key="8">
    <source>
        <dbReference type="Proteomes" id="UP000251205"/>
    </source>
</evidence>
<keyword evidence="4" id="KW-0410">Iron transport</keyword>
<dbReference type="AlphaFoldDB" id="A0A329YGC7"/>
<evidence type="ECO:0000256" key="4">
    <source>
        <dbReference type="ARBA" id="ARBA00022496"/>
    </source>
</evidence>
<comment type="similarity">
    <text evidence="2">Belongs to the bacterial solute-binding protein 8 family.</text>
</comment>
<name>A0A329YGC7_RHITR</name>
<sequence>MTARSAHRLSRRQLLAMTGAAALIGLTPARATTSRRVATLDWAILETLLALGANVVAGTELLQFRDLAVTPAIPADVADLGLRGTPNFEVLYAAKPELILNSNFYAWADDRLRLIAPVESHAVYRPGASPYRLSEEMTLAIAERLELPTGRALVEALRQKLEAYRVSFGKGDHRPILPINLGDARHFRVFGSDSMFGEVLARTGLANAWPDLTSYSATAPVGIERLAAIPDTWIVLIPPHPAEALAELRQSAFWKALPPVQQGRVLLLGSINPYGALPAAERFADLLAGGLARAWNG</sequence>
<dbReference type="PANTHER" id="PTHR30532:SF1">
    <property type="entry name" value="IRON(3+)-HYDROXAMATE-BINDING PROTEIN FHUD"/>
    <property type="match status" value="1"/>
</dbReference>
<feature type="domain" description="Fe/B12 periplasmic-binding" evidence="6">
    <location>
        <begin position="36"/>
        <end position="297"/>
    </location>
</feature>
<dbReference type="InterPro" id="IPR002491">
    <property type="entry name" value="ABC_transptr_periplasmic_BD"/>
</dbReference>
<evidence type="ECO:0000256" key="1">
    <source>
        <dbReference type="ARBA" id="ARBA00004196"/>
    </source>
</evidence>
<comment type="caution">
    <text evidence="7">The sequence shown here is derived from an EMBL/GenBank/DDBJ whole genome shotgun (WGS) entry which is preliminary data.</text>
</comment>
<keyword evidence="3" id="KW-0813">Transport</keyword>